<feature type="domain" description="Alkyl sulfatase C-terminal" evidence="1">
    <location>
        <begin position="12"/>
        <end position="87"/>
    </location>
</feature>
<dbReference type="InterPro" id="IPR036527">
    <property type="entry name" value="SCP2_sterol-bd_dom_sf"/>
</dbReference>
<dbReference type="PANTHER" id="PTHR43223">
    <property type="entry name" value="ALKYL/ARYL-SULFATASE"/>
    <property type="match status" value="1"/>
</dbReference>
<sequence>MSDQPVRADGAALRNGVLTYRDGLRHAKPDATVTMSKATLDRISLRQITLSDAVRTGEIKVEGDGRNLTELMGFITTFDPSFNIVTPIAKH</sequence>
<dbReference type="Proteomes" id="UP000253501">
    <property type="component" value="Unassembled WGS sequence"/>
</dbReference>
<dbReference type="InterPro" id="IPR029229">
    <property type="entry name" value="Alkyl_sulf_C"/>
</dbReference>
<evidence type="ECO:0000313" key="3">
    <source>
        <dbReference type="Proteomes" id="UP000253501"/>
    </source>
</evidence>
<evidence type="ECO:0000313" key="2">
    <source>
        <dbReference type="EMBL" id="RCJ04018.1"/>
    </source>
</evidence>
<dbReference type="EMBL" id="QDHA01000116">
    <property type="protein sequence ID" value="RCJ04018.1"/>
    <property type="molecule type" value="Genomic_DNA"/>
</dbReference>
<gene>
    <name evidence="2" type="ORF">DDK22_34175</name>
</gene>
<dbReference type="GO" id="GO:0018741">
    <property type="term" value="F:linear primary-alkylsulfatase activity"/>
    <property type="evidence" value="ECO:0007669"/>
    <property type="project" value="TreeGrafter"/>
</dbReference>
<evidence type="ECO:0000259" key="1">
    <source>
        <dbReference type="Pfam" id="PF14864"/>
    </source>
</evidence>
<name>A0A367P852_CUPNE</name>
<proteinExistence type="predicted"/>
<protein>
    <recommendedName>
        <fullName evidence="1">Alkyl sulfatase C-terminal domain-containing protein</fullName>
    </recommendedName>
</protein>
<dbReference type="Pfam" id="PF14864">
    <property type="entry name" value="Alkyl_sulf_C"/>
    <property type="match status" value="1"/>
</dbReference>
<dbReference type="PANTHER" id="PTHR43223:SF1">
    <property type="entry name" value="ALKYL_ARYL-SULFATASE BDS1"/>
    <property type="match status" value="1"/>
</dbReference>
<organism evidence="2 3">
    <name type="scientific">Cupriavidus necator</name>
    <name type="common">Alcaligenes eutrophus</name>
    <name type="synonym">Ralstonia eutropha</name>
    <dbReference type="NCBI Taxonomy" id="106590"/>
    <lineage>
        <taxon>Bacteria</taxon>
        <taxon>Pseudomonadati</taxon>
        <taxon>Pseudomonadota</taxon>
        <taxon>Betaproteobacteria</taxon>
        <taxon>Burkholderiales</taxon>
        <taxon>Burkholderiaceae</taxon>
        <taxon>Cupriavidus</taxon>
    </lineage>
</organism>
<dbReference type="AlphaFoldDB" id="A0A367P852"/>
<accession>A0A367P852</accession>
<dbReference type="InterPro" id="IPR052195">
    <property type="entry name" value="Bact_Alkyl/Aryl-Sulfatase"/>
</dbReference>
<dbReference type="GO" id="GO:0018909">
    <property type="term" value="P:dodecyl sulfate metabolic process"/>
    <property type="evidence" value="ECO:0007669"/>
    <property type="project" value="TreeGrafter"/>
</dbReference>
<dbReference type="SUPFAM" id="SSF55718">
    <property type="entry name" value="SCP-like"/>
    <property type="match status" value="1"/>
</dbReference>
<comment type="caution">
    <text evidence="2">The sequence shown here is derived from an EMBL/GenBank/DDBJ whole genome shotgun (WGS) entry which is preliminary data.</text>
</comment>
<reference evidence="2 3" key="1">
    <citation type="submission" date="2018-04" db="EMBL/GenBank/DDBJ databases">
        <title>Cupriavidus necator CR12 genome sequencing and assembly.</title>
        <authorList>
            <person name="Ben Fekih I."/>
            <person name="Mazhar H.S."/>
            <person name="Bello S.K."/>
            <person name="Rensing C."/>
        </authorList>
    </citation>
    <scope>NUCLEOTIDE SEQUENCE [LARGE SCALE GENOMIC DNA]</scope>
    <source>
        <strain evidence="2 3">CR12</strain>
    </source>
</reference>
<dbReference type="Gene3D" id="3.30.1050.10">
    <property type="entry name" value="SCP2 sterol-binding domain"/>
    <property type="match status" value="1"/>
</dbReference>